<dbReference type="GO" id="GO:0004715">
    <property type="term" value="F:non-membrane spanning protein tyrosine kinase activity"/>
    <property type="evidence" value="ECO:0007669"/>
    <property type="project" value="UniProtKB-EC"/>
</dbReference>
<keyword evidence="6" id="KW-1003">Cell membrane</keyword>
<reference evidence="19 20" key="1">
    <citation type="submission" date="2017-12" db="EMBL/GenBank/DDBJ databases">
        <title>High-resolution comparative analysis of great ape genomes.</title>
        <authorList>
            <person name="Pollen A."/>
            <person name="Hastie A."/>
            <person name="Hormozdiari F."/>
            <person name="Dougherty M."/>
            <person name="Liu R."/>
            <person name="Chaisson M."/>
            <person name="Hoppe E."/>
            <person name="Hill C."/>
            <person name="Pang A."/>
            <person name="Hillier L."/>
            <person name="Baker C."/>
            <person name="Armstrong J."/>
            <person name="Shendure J."/>
            <person name="Paten B."/>
            <person name="Wilson R."/>
            <person name="Chao H."/>
            <person name="Schneider V."/>
            <person name="Ventura M."/>
            <person name="Kronenberg Z."/>
            <person name="Murali S."/>
            <person name="Gordon D."/>
            <person name="Cantsilieris S."/>
            <person name="Munson K."/>
            <person name="Nelson B."/>
            <person name="Raja A."/>
            <person name="Underwood J."/>
            <person name="Diekhans M."/>
            <person name="Fiddes I."/>
            <person name="Haussler D."/>
            <person name="Eichler E."/>
        </authorList>
    </citation>
    <scope>NUCLEOTIDE SEQUENCE [LARGE SCALE GENOMIC DNA]</scope>
    <source>
        <strain evidence="19">Yerkes chimp pedigree #C0471</strain>
    </source>
</reference>
<evidence type="ECO:0000256" key="1">
    <source>
        <dbReference type="ARBA" id="ARBA00004123"/>
    </source>
</evidence>
<gene>
    <name evidence="19" type="ORF">CK820_G0045861</name>
</gene>
<evidence type="ECO:0000313" key="20">
    <source>
        <dbReference type="Proteomes" id="UP000236370"/>
    </source>
</evidence>
<dbReference type="EC" id="2.7.10.2" evidence="4"/>
<evidence type="ECO:0000256" key="9">
    <source>
        <dbReference type="ARBA" id="ARBA00022679"/>
    </source>
</evidence>
<dbReference type="InterPro" id="IPR037085">
    <property type="entry name" value="Cdc42-bd-like_dom_sf"/>
</dbReference>
<evidence type="ECO:0000256" key="3">
    <source>
        <dbReference type="ARBA" id="ARBA00004496"/>
    </source>
</evidence>
<evidence type="ECO:0000256" key="17">
    <source>
        <dbReference type="SAM" id="MobiDB-lite"/>
    </source>
</evidence>
<feature type="region of interest" description="Disordered" evidence="17">
    <location>
        <begin position="149"/>
        <end position="181"/>
    </location>
</feature>
<keyword evidence="8" id="KW-0597">Phosphoprotein</keyword>
<dbReference type="AlphaFoldDB" id="A0A2J8JN09"/>
<dbReference type="EMBL" id="NBAG03000439">
    <property type="protein sequence ID" value="PNI24160.1"/>
    <property type="molecule type" value="Genomic_DNA"/>
</dbReference>
<dbReference type="PANTHER" id="PTHR14254">
    <property type="entry name" value="GENE 33 POLYPEPTIDE"/>
    <property type="match status" value="1"/>
</dbReference>
<accession>A0A2J8JN09</accession>
<evidence type="ECO:0000256" key="12">
    <source>
        <dbReference type="ARBA" id="ARBA00022840"/>
    </source>
</evidence>
<evidence type="ECO:0000256" key="7">
    <source>
        <dbReference type="ARBA" id="ARBA00022490"/>
    </source>
</evidence>
<dbReference type="Gene3D" id="4.10.680.10">
    <property type="entry name" value="Cdc42-like binding domain"/>
    <property type="match status" value="1"/>
</dbReference>
<dbReference type="InterPro" id="IPR015116">
    <property type="entry name" value="Cdc42-bd-like"/>
</dbReference>
<keyword evidence="13" id="KW-0472">Membrane</keyword>
<evidence type="ECO:0000256" key="16">
    <source>
        <dbReference type="ARBA" id="ARBA00029433"/>
    </source>
</evidence>
<evidence type="ECO:0000256" key="14">
    <source>
        <dbReference type="ARBA" id="ARBA00023137"/>
    </source>
</evidence>
<dbReference type="Proteomes" id="UP000236370">
    <property type="component" value="Unassembled WGS sequence"/>
</dbReference>
<keyword evidence="12" id="KW-0067">ATP-binding</keyword>
<evidence type="ECO:0000256" key="5">
    <source>
        <dbReference type="ARBA" id="ARBA00022443"/>
    </source>
</evidence>
<name>A0A2J8JN09_PANTR</name>
<dbReference type="GO" id="GO:0005524">
    <property type="term" value="F:ATP binding"/>
    <property type="evidence" value="ECO:0007669"/>
    <property type="project" value="UniProtKB-KW"/>
</dbReference>
<dbReference type="GO" id="GO:0005737">
    <property type="term" value="C:cytoplasm"/>
    <property type="evidence" value="ECO:0007669"/>
    <property type="project" value="UniProtKB-SubCell"/>
</dbReference>
<feature type="non-terminal residue" evidence="19">
    <location>
        <position position="1"/>
    </location>
</feature>
<evidence type="ECO:0000256" key="13">
    <source>
        <dbReference type="ARBA" id="ARBA00023136"/>
    </source>
</evidence>
<evidence type="ECO:0000256" key="8">
    <source>
        <dbReference type="ARBA" id="ARBA00022553"/>
    </source>
</evidence>
<evidence type="ECO:0000256" key="6">
    <source>
        <dbReference type="ARBA" id="ARBA00022475"/>
    </source>
</evidence>
<evidence type="ECO:0000256" key="10">
    <source>
        <dbReference type="ARBA" id="ARBA00022741"/>
    </source>
</evidence>
<keyword evidence="14" id="KW-0829">Tyrosine-protein kinase</keyword>
<feature type="domain" description="Cdc42 binding" evidence="18">
    <location>
        <begin position="95"/>
        <end position="159"/>
    </location>
</feature>
<dbReference type="InterPro" id="IPR052112">
    <property type="entry name" value="EGFR_SigReg_Kinase"/>
</dbReference>
<keyword evidence="11" id="KW-0418">Kinase</keyword>
<keyword evidence="15" id="KW-0539">Nucleus</keyword>
<evidence type="ECO:0000256" key="11">
    <source>
        <dbReference type="ARBA" id="ARBA00022777"/>
    </source>
</evidence>
<comment type="caution">
    <text evidence="19">The sequence shown here is derived from an EMBL/GenBank/DDBJ whole genome shotgun (WGS) entry which is preliminary data.</text>
</comment>
<dbReference type="FunFam" id="4.10.680.10:FF:000001">
    <property type="entry name" value="activated CDC42 kinase 1 isoform X1"/>
    <property type="match status" value="1"/>
</dbReference>
<dbReference type="Pfam" id="PF09027">
    <property type="entry name" value="GTPase_binding"/>
    <property type="match status" value="1"/>
</dbReference>
<evidence type="ECO:0000256" key="4">
    <source>
        <dbReference type="ARBA" id="ARBA00011903"/>
    </source>
</evidence>
<keyword evidence="10" id="KW-0547">Nucleotide-binding</keyword>
<evidence type="ECO:0000256" key="2">
    <source>
        <dbReference type="ARBA" id="ARBA00004236"/>
    </source>
</evidence>
<feature type="non-terminal residue" evidence="19">
    <location>
        <position position="200"/>
    </location>
</feature>
<comment type="subcellular location">
    <subcellularLocation>
        <location evidence="2">Cell membrane</location>
    </subcellularLocation>
    <subcellularLocation>
        <location evidence="3">Cytoplasm</location>
    </subcellularLocation>
    <subcellularLocation>
        <location evidence="16">Endomembrane system</location>
        <topology evidence="16">Peripheral membrane protein</topology>
        <orientation evidence="16">Cytoplasmic side</orientation>
    </subcellularLocation>
    <subcellularLocation>
        <location evidence="1">Nucleus</location>
    </subcellularLocation>
</comment>
<evidence type="ECO:0000259" key="18">
    <source>
        <dbReference type="Pfam" id="PF09027"/>
    </source>
</evidence>
<evidence type="ECO:0000256" key="15">
    <source>
        <dbReference type="ARBA" id="ARBA00023242"/>
    </source>
</evidence>
<feature type="region of interest" description="Disordered" evidence="17">
    <location>
        <begin position="17"/>
        <end position="36"/>
    </location>
</feature>
<keyword evidence="9" id="KW-0808">Transferase</keyword>
<keyword evidence="7" id="KW-0963">Cytoplasm</keyword>
<keyword evidence="5" id="KW-0728">SH3 domain</keyword>
<dbReference type="PANTHER" id="PTHR14254:SF6">
    <property type="entry name" value="NON-SPECIFIC PROTEIN-TYROSINE KINASE"/>
    <property type="match status" value="1"/>
</dbReference>
<organism evidence="19 20">
    <name type="scientific">Pan troglodytes</name>
    <name type="common">Chimpanzee</name>
    <dbReference type="NCBI Taxonomy" id="9598"/>
    <lineage>
        <taxon>Eukaryota</taxon>
        <taxon>Metazoa</taxon>
        <taxon>Chordata</taxon>
        <taxon>Craniata</taxon>
        <taxon>Vertebrata</taxon>
        <taxon>Euteleostomi</taxon>
        <taxon>Mammalia</taxon>
        <taxon>Eutheria</taxon>
        <taxon>Euarchontoglires</taxon>
        <taxon>Primates</taxon>
        <taxon>Haplorrhini</taxon>
        <taxon>Catarrhini</taxon>
        <taxon>Hominidae</taxon>
        <taxon>Pan</taxon>
    </lineage>
</organism>
<proteinExistence type="predicted"/>
<sequence>VGPSRWFPVAAAGGALGAPSPRATSPGLEPQHLPSVPGAAQESLNISMFVWLPPSPCLQADGSVAENYWWRGQNTRTLCVGPFPRNVVTSVAGLSAQDISQPLQNSFIHTGHGDSDPRHCWGFPDRIDELYLGNPMDPPDLLSVELSTSRPPQHLGRVKKPTYDPVSEDQDPLSSDFKRLGLRKPGLPRGLWLAKPSARV</sequence>
<protein>
    <recommendedName>
        <fullName evidence="4">non-specific protein-tyrosine kinase</fullName>
        <ecNumber evidence="4">2.7.10.2</ecNumber>
    </recommendedName>
</protein>
<evidence type="ECO:0000313" key="19">
    <source>
        <dbReference type="EMBL" id="PNI24160.1"/>
    </source>
</evidence>